<gene>
    <name evidence="1" type="ORF">Hyperionvirus14_3</name>
</gene>
<sequence length="30" mass="3716">MYFEIRKYSRAVRRMERVIREADLNNVRGS</sequence>
<accession>A0A3G5ABE0</accession>
<organism evidence="1">
    <name type="scientific">Hyperionvirus sp</name>
    <dbReference type="NCBI Taxonomy" id="2487770"/>
    <lineage>
        <taxon>Viruses</taxon>
        <taxon>Varidnaviria</taxon>
        <taxon>Bamfordvirae</taxon>
        <taxon>Nucleocytoviricota</taxon>
        <taxon>Megaviricetes</taxon>
        <taxon>Imitervirales</taxon>
        <taxon>Mimiviridae</taxon>
        <taxon>Klosneuvirinae</taxon>
    </lineage>
</organism>
<dbReference type="EMBL" id="MK072396">
    <property type="protein sequence ID" value="AYV83914.1"/>
    <property type="molecule type" value="Genomic_DNA"/>
</dbReference>
<protein>
    <submittedName>
        <fullName evidence="1">Uncharacterized protein</fullName>
    </submittedName>
</protein>
<evidence type="ECO:0000313" key="1">
    <source>
        <dbReference type="EMBL" id="AYV83914.1"/>
    </source>
</evidence>
<proteinExistence type="predicted"/>
<reference evidence="1" key="1">
    <citation type="submission" date="2018-10" db="EMBL/GenBank/DDBJ databases">
        <title>Hidden diversity of soil giant viruses.</title>
        <authorList>
            <person name="Schulz F."/>
            <person name="Alteio L."/>
            <person name="Goudeau D."/>
            <person name="Ryan E.M."/>
            <person name="Malmstrom R.R."/>
            <person name="Blanchard J."/>
            <person name="Woyke T."/>
        </authorList>
    </citation>
    <scope>NUCLEOTIDE SEQUENCE</scope>
    <source>
        <strain evidence="1">HYV1</strain>
    </source>
</reference>
<name>A0A3G5ABE0_9VIRU</name>